<evidence type="ECO:0000313" key="2">
    <source>
        <dbReference type="EMBL" id="AOX03695.1"/>
    </source>
</evidence>
<dbReference type="InterPro" id="IPR037026">
    <property type="entry name" value="Vgr_OB-fold_dom_sf"/>
</dbReference>
<dbReference type="NCBIfam" id="TIGR01646">
    <property type="entry name" value="vgr_GE"/>
    <property type="match status" value="1"/>
</dbReference>
<evidence type="ECO:0000313" key="3">
    <source>
        <dbReference type="Proteomes" id="UP000177870"/>
    </source>
</evidence>
<dbReference type="Gene3D" id="4.10.220.110">
    <property type="match status" value="1"/>
</dbReference>
<dbReference type="InterPro" id="IPR006533">
    <property type="entry name" value="T6SS_Vgr_RhsGE"/>
</dbReference>
<proteinExistence type="predicted"/>
<dbReference type="Gene3D" id="2.30.110.50">
    <property type="match status" value="1"/>
</dbReference>
<dbReference type="AlphaFoldDB" id="A0A1D8U1H9"/>
<dbReference type="Pfam" id="PF05954">
    <property type="entry name" value="Phage_GPD"/>
    <property type="match status" value="1"/>
</dbReference>
<dbReference type="Gene3D" id="3.55.50.10">
    <property type="entry name" value="Baseplate protein-like domains"/>
    <property type="match status" value="1"/>
</dbReference>
<dbReference type="InterPro" id="IPR006531">
    <property type="entry name" value="Gp5/Vgr_OB"/>
</dbReference>
<gene>
    <name evidence="2" type="ORF">BJP34_33505</name>
</gene>
<name>A0A1D8U1H9_9CYAN</name>
<feature type="domain" description="Gp5/Type VI secretion system Vgr protein OB-fold" evidence="1">
    <location>
        <begin position="377"/>
        <end position="450"/>
    </location>
</feature>
<dbReference type="Pfam" id="PF04717">
    <property type="entry name" value="Phage_base_V"/>
    <property type="match status" value="1"/>
</dbReference>
<evidence type="ECO:0000259" key="1">
    <source>
        <dbReference type="Pfam" id="PF04717"/>
    </source>
</evidence>
<sequence length="549" mass="61265">MSGVVTATILSKGKKMNSEYNVMSIDIIKEVNKIPIAQIILLDGDAANQEFAISNTEFFKPGQEIEIKLRYEAEKQNEATVFKGIIVRHCVQADRYSSLLTVDLKDAAYKLTTERKSAVFRDMTDKDIIGKVINTGGGGLKFKSIAVTKPKHKEMVQYYCTDWDFILSRGDVNGLWVLVDDGEITVKEPNLTKTEEAKHTFEYGKDEIYQFEMEADICDQKASVESTAWDIKTQKLLQSQKAKEFSTTQGNLKGDELAKTIGADNYKLISLAPLDDQEVKAWADAKLQKSRLSLFKGRFNLPGFADIKPGDMIKIDGIGKRFNGKTLVTAIRHQFSRQGWQTYVQFGLSASWFYQQTNDIIDTPVAGLIPAIHGLQIGIVDKYEADPEKQFRVKVRIPSIETDGIVWARLASVEAGNQRGIFFRPETGDEVILGFINDDPRQAIILGAVHSGKNALPPGLTVTKENNKKGIVTKNSLKLIFDDENKLIEISTGNGNTFKLSEQDKGIKLEDENGNTITMDNQGIKIKSSKDLVMEGNYIKIKGSRVDIN</sequence>
<reference evidence="3" key="1">
    <citation type="submission" date="2016-10" db="EMBL/GenBank/DDBJ databases">
        <title>Comparative genomics uncovers the prolific and rare metabolic potential of the cyanobacterial genus Moorea.</title>
        <authorList>
            <person name="Leao T."/>
            <person name="Castelao G."/>
            <person name="Korobeynikov A."/>
            <person name="Monroe E.A."/>
            <person name="Podell S."/>
            <person name="Glukhov E."/>
            <person name="Allen E."/>
            <person name="Gerwick W.H."/>
            <person name="Gerwick L."/>
        </authorList>
    </citation>
    <scope>NUCLEOTIDE SEQUENCE [LARGE SCALE GENOMIC DNA]</scope>
    <source>
        <strain evidence="3">PAL-8-15-08-1</strain>
    </source>
</reference>
<dbReference type="RefSeq" id="WP_070396066.1">
    <property type="nucleotide sequence ID" value="NZ_CP017599.1"/>
</dbReference>
<dbReference type="STRING" id="1458985.BJP34_33505"/>
<dbReference type="SUPFAM" id="SSF69255">
    <property type="entry name" value="gp5 N-terminal domain-like"/>
    <property type="match status" value="1"/>
</dbReference>
<dbReference type="Gene3D" id="2.40.50.230">
    <property type="entry name" value="Gp5 N-terminal domain"/>
    <property type="match status" value="1"/>
</dbReference>
<protein>
    <recommendedName>
        <fullName evidence="1">Gp5/Type VI secretion system Vgr protein OB-fold domain-containing protein</fullName>
    </recommendedName>
</protein>
<dbReference type="SUPFAM" id="SSF69279">
    <property type="entry name" value="Phage tail proteins"/>
    <property type="match status" value="1"/>
</dbReference>
<accession>A0A1D8U1H9</accession>
<dbReference type="Proteomes" id="UP000177870">
    <property type="component" value="Chromosome"/>
</dbReference>
<dbReference type="OrthoDB" id="9762420at2"/>
<dbReference type="EMBL" id="CP017599">
    <property type="protein sequence ID" value="AOX03695.1"/>
    <property type="molecule type" value="Genomic_DNA"/>
</dbReference>
<organism evidence="2 3">
    <name type="scientific">Moorena producens PAL-8-15-08-1</name>
    <dbReference type="NCBI Taxonomy" id="1458985"/>
    <lineage>
        <taxon>Bacteria</taxon>
        <taxon>Bacillati</taxon>
        <taxon>Cyanobacteriota</taxon>
        <taxon>Cyanophyceae</taxon>
        <taxon>Coleofasciculales</taxon>
        <taxon>Coleofasciculaceae</taxon>
        <taxon>Moorena</taxon>
    </lineage>
</organism>
<dbReference type="KEGG" id="mpro:BJP34_33505"/>